<gene>
    <name evidence="2" type="ORF">HNE05_02880</name>
</gene>
<keyword evidence="1" id="KW-1133">Transmembrane helix</keyword>
<protein>
    <submittedName>
        <fullName evidence="2">Uncharacterized protein</fullName>
    </submittedName>
</protein>
<dbReference type="RefSeq" id="WP_173204052.1">
    <property type="nucleotide sequence ID" value="NZ_CP053697.2"/>
</dbReference>
<dbReference type="Proteomes" id="UP000501379">
    <property type="component" value="Chromosome"/>
</dbReference>
<keyword evidence="1" id="KW-0812">Transmembrane</keyword>
<feature type="transmembrane region" description="Helical" evidence="1">
    <location>
        <begin position="114"/>
        <end position="135"/>
    </location>
</feature>
<keyword evidence="1" id="KW-0472">Membrane</keyword>
<name>A0A6M8F817_9GAMM</name>
<dbReference type="EMBL" id="CP053697">
    <property type="protein sequence ID" value="QKE62343.1"/>
    <property type="molecule type" value="Genomic_DNA"/>
</dbReference>
<keyword evidence="3" id="KW-1185">Reference proteome</keyword>
<accession>A0A6M8F817</accession>
<feature type="transmembrane region" description="Helical" evidence="1">
    <location>
        <begin position="79"/>
        <end position="102"/>
    </location>
</feature>
<feature type="transmembrane region" description="Helical" evidence="1">
    <location>
        <begin position="50"/>
        <end position="72"/>
    </location>
</feature>
<evidence type="ECO:0000256" key="1">
    <source>
        <dbReference type="SAM" id="Phobius"/>
    </source>
</evidence>
<dbReference type="AlphaFoldDB" id="A0A6M8F817"/>
<organism evidence="2 3">
    <name type="scientific">Aquipseudomonas campi</name>
    <dbReference type="NCBI Taxonomy" id="2731681"/>
    <lineage>
        <taxon>Bacteria</taxon>
        <taxon>Pseudomonadati</taxon>
        <taxon>Pseudomonadota</taxon>
        <taxon>Gammaproteobacteria</taxon>
        <taxon>Pseudomonadales</taxon>
        <taxon>Pseudomonadaceae</taxon>
        <taxon>Aquipseudomonas</taxon>
    </lineage>
</organism>
<proteinExistence type="predicted"/>
<dbReference type="KEGG" id="pcam:HNE05_02880"/>
<reference evidence="2" key="1">
    <citation type="submission" date="2020-07" db="EMBL/GenBank/DDBJ databases">
        <title>Nitrate ammonifying Pseudomonas campi sp. nov. isolated from German agricultural grassland.</title>
        <authorList>
            <person name="Timsy T."/>
            <person name="Ulrich A."/>
            <person name="Spanner T."/>
            <person name="Foesel B."/>
            <person name="Kolb S."/>
            <person name="Horn M.A."/>
            <person name="Behrendt U."/>
        </authorList>
    </citation>
    <scope>NUCLEOTIDE SEQUENCE</scope>
    <source>
        <strain evidence="2">S1-A32-2</strain>
    </source>
</reference>
<evidence type="ECO:0000313" key="2">
    <source>
        <dbReference type="EMBL" id="QKE62343.1"/>
    </source>
</evidence>
<evidence type="ECO:0000313" key="3">
    <source>
        <dbReference type="Proteomes" id="UP000501379"/>
    </source>
</evidence>
<sequence>MQRLIRYTCILLQSLAIPLTAGLFLCAVTGELRQRRLVLEWPYLIDSYHPALDILGLSLLGILLYAVLASLLRQRLLHAVALLLLAMLTAYSAVQAFATAFGNTWTPAEVFFELYVAHLHLLALALLPGLLLWWLPDWLHRRLPRA</sequence>